<dbReference type="InterPro" id="IPR016059">
    <property type="entry name" value="DNA_ligase_ATP-dep_CS"/>
</dbReference>
<feature type="domain" description="ATP-dependent DNA ligase family profile" evidence="3">
    <location>
        <begin position="52"/>
        <end position="130"/>
    </location>
</feature>
<protein>
    <recommendedName>
        <fullName evidence="3">ATP-dependent DNA ligase family profile domain-containing protein</fullName>
    </recommendedName>
</protein>
<dbReference type="GO" id="GO:0005524">
    <property type="term" value="F:ATP binding"/>
    <property type="evidence" value="ECO:0007669"/>
    <property type="project" value="InterPro"/>
</dbReference>
<dbReference type="EMBL" id="JARAKH010000001">
    <property type="protein sequence ID" value="KAK8407558.1"/>
    <property type="molecule type" value="Genomic_DNA"/>
</dbReference>
<evidence type="ECO:0000313" key="4">
    <source>
        <dbReference type="EMBL" id="KAK8407558.1"/>
    </source>
</evidence>
<evidence type="ECO:0000313" key="5">
    <source>
        <dbReference type="Proteomes" id="UP001487740"/>
    </source>
</evidence>
<dbReference type="InterPro" id="IPR050191">
    <property type="entry name" value="ATP-dep_DNA_ligase"/>
</dbReference>
<evidence type="ECO:0000259" key="3">
    <source>
        <dbReference type="Pfam" id="PF01068"/>
    </source>
</evidence>
<dbReference type="PANTHER" id="PTHR45674">
    <property type="entry name" value="DNA LIGASE 1/3 FAMILY MEMBER"/>
    <property type="match status" value="1"/>
</dbReference>
<dbReference type="AlphaFoldDB" id="A0AAW0V7G9"/>
<gene>
    <name evidence="4" type="ORF">O3P69_002249</name>
</gene>
<dbReference type="InterPro" id="IPR012310">
    <property type="entry name" value="DNA_ligase_ATP-dep_cent"/>
</dbReference>
<proteinExistence type="inferred from homology"/>
<dbReference type="Gene3D" id="3.30.470.30">
    <property type="entry name" value="DNA ligase/mRNA capping enzyme"/>
    <property type="match status" value="1"/>
</dbReference>
<keyword evidence="5" id="KW-1185">Reference proteome</keyword>
<evidence type="ECO:0000256" key="1">
    <source>
        <dbReference type="ARBA" id="ARBA00007572"/>
    </source>
</evidence>
<dbReference type="Pfam" id="PF01068">
    <property type="entry name" value="DNA_ligase_A_M"/>
    <property type="match status" value="1"/>
</dbReference>
<dbReference type="GO" id="GO:0006310">
    <property type="term" value="P:DNA recombination"/>
    <property type="evidence" value="ECO:0007669"/>
    <property type="project" value="InterPro"/>
</dbReference>
<dbReference type="GO" id="GO:0005634">
    <property type="term" value="C:nucleus"/>
    <property type="evidence" value="ECO:0007669"/>
    <property type="project" value="TreeGrafter"/>
</dbReference>
<dbReference type="PANTHER" id="PTHR45674:SF9">
    <property type="entry name" value="DNA LIGASE 3"/>
    <property type="match status" value="1"/>
</dbReference>
<keyword evidence="2" id="KW-0436">Ligase</keyword>
<dbReference type="GO" id="GO:0006281">
    <property type="term" value="P:DNA repair"/>
    <property type="evidence" value="ECO:0007669"/>
    <property type="project" value="InterPro"/>
</dbReference>
<accession>A0AAW0V7G9</accession>
<dbReference type="SUPFAM" id="SSF56091">
    <property type="entry name" value="DNA ligase/mRNA capping enzyme, catalytic domain"/>
    <property type="match status" value="1"/>
</dbReference>
<sequence length="137" mass="15808">MLSSPEERLEQCRRETMVACRQVLMDQASLVSYGKTVEAGPESQQEQIDNAKNQIKYNGERVQVHKKENRFIFFTRAIKSVAEHKVEDMKEYVVDTFPEAETINAEMLMICKKTGKPLPFGAMGKNKRRRLCQQLPV</sequence>
<name>A0AAW0V7G9_SCYPA</name>
<reference evidence="4 5" key="1">
    <citation type="submission" date="2023-03" db="EMBL/GenBank/DDBJ databases">
        <title>High-quality genome of Scylla paramamosain provides insights in environmental adaptation.</title>
        <authorList>
            <person name="Zhang L."/>
        </authorList>
    </citation>
    <scope>NUCLEOTIDE SEQUENCE [LARGE SCALE GENOMIC DNA]</scope>
    <source>
        <strain evidence="4">LZ_2023a</strain>
        <tissue evidence="4">Muscle</tissue>
    </source>
</reference>
<dbReference type="Proteomes" id="UP001487740">
    <property type="component" value="Unassembled WGS sequence"/>
</dbReference>
<dbReference type="PROSITE" id="PS00697">
    <property type="entry name" value="DNA_LIGASE_A1"/>
    <property type="match status" value="1"/>
</dbReference>
<dbReference type="GO" id="GO:0003910">
    <property type="term" value="F:DNA ligase (ATP) activity"/>
    <property type="evidence" value="ECO:0007669"/>
    <property type="project" value="InterPro"/>
</dbReference>
<organism evidence="4 5">
    <name type="scientific">Scylla paramamosain</name>
    <name type="common">Mud crab</name>
    <dbReference type="NCBI Taxonomy" id="85552"/>
    <lineage>
        <taxon>Eukaryota</taxon>
        <taxon>Metazoa</taxon>
        <taxon>Ecdysozoa</taxon>
        <taxon>Arthropoda</taxon>
        <taxon>Crustacea</taxon>
        <taxon>Multicrustacea</taxon>
        <taxon>Malacostraca</taxon>
        <taxon>Eumalacostraca</taxon>
        <taxon>Eucarida</taxon>
        <taxon>Decapoda</taxon>
        <taxon>Pleocyemata</taxon>
        <taxon>Brachyura</taxon>
        <taxon>Eubrachyura</taxon>
        <taxon>Portunoidea</taxon>
        <taxon>Portunidae</taxon>
        <taxon>Portuninae</taxon>
        <taxon>Scylla</taxon>
    </lineage>
</organism>
<comment type="similarity">
    <text evidence="1">Belongs to the ATP-dependent DNA ligase family.</text>
</comment>
<evidence type="ECO:0000256" key="2">
    <source>
        <dbReference type="ARBA" id="ARBA00022598"/>
    </source>
</evidence>
<dbReference type="GO" id="GO:0006273">
    <property type="term" value="P:lagging strand elongation"/>
    <property type="evidence" value="ECO:0007669"/>
    <property type="project" value="TreeGrafter"/>
</dbReference>
<comment type="caution">
    <text evidence="4">The sequence shown here is derived from an EMBL/GenBank/DDBJ whole genome shotgun (WGS) entry which is preliminary data.</text>
</comment>